<evidence type="ECO:0000259" key="5">
    <source>
        <dbReference type="Pfam" id="PF02775"/>
    </source>
</evidence>
<dbReference type="RefSeq" id="WP_089199593.1">
    <property type="nucleotide sequence ID" value="NZ_NHRJ02000003.1"/>
</dbReference>
<evidence type="ECO:0000256" key="2">
    <source>
        <dbReference type="ARBA" id="ARBA00023052"/>
    </source>
</evidence>
<dbReference type="InterPro" id="IPR011766">
    <property type="entry name" value="TPP_enzyme_TPP-bd"/>
</dbReference>
<dbReference type="InterPro" id="IPR047211">
    <property type="entry name" value="POXB-like"/>
</dbReference>
<feature type="domain" description="Thiamine pyrophosphate enzyme N-terminal TPP-binding" evidence="6">
    <location>
        <begin position="13"/>
        <end position="127"/>
    </location>
</feature>
<dbReference type="CDD" id="cd07039">
    <property type="entry name" value="TPP_PYR_POX"/>
    <property type="match status" value="1"/>
</dbReference>
<name>A0A2W1NAI1_PAEXE</name>
<protein>
    <submittedName>
        <fullName evidence="7">Thiamine pyrophosphate-binding protein</fullName>
    </submittedName>
</protein>
<dbReference type="Proteomes" id="UP000214746">
    <property type="component" value="Unassembled WGS sequence"/>
</dbReference>
<dbReference type="AlphaFoldDB" id="A0A2W1NAI1"/>
<dbReference type="GO" id="GO:0003824">
    <property type="term" value="F:catalytic activity"/>
    <property type="evidence" value="ECO:0007669"/>
    <property type="project" value="InterPro"/>
</dbReference>
<dbReference type="PANTHER" id="PTHR42981">
    <property type="entry name" value="PYRUVATE DEHYDROGENASE [UBIQUINONE]"/>
    <property type="match status" value="1"/>
</dbReference>
<dbReference type="GO" id="GO:0030976">
    <property type="term" value="F:thiamine pyrophosphate binding"/>
    <property type="evidence" value="ECO:0007669"/>
    <property type="project" value="InterPro"/>
</dbReference>
<dbReference type="Gene3D" id="3.40.50.970">
    <property type="match status" value="2"/>
</dbReference>
<keyword evidence="8" id="KW-1185">Reference proteome</keyword>
<dbReference type="GO" id="GO:0000287">
    <property type="term" value="F:magnesium ion binding"/>
    <property type="evidence" value="ECO:0007669"/>
    <property type="project" value="InterPro"/>
</dbReference>
<accession>A0A2W1NAI1</accession>
<dbReference type="SUPFAM" id="SSF52518">
    <property type="entry name" value="Thiamin diphosphate-binding fold (THDP-binding)"/>
    <property type="match status" value="2"/>
</dbReference>
<dbReference type="Pfam" id="PF02776">
    <property type="entry name" value="TPP_enzyme_N"/>
    <property type="match status" value="1"/>
</dbReference>
<keyword evidence="2 3" id="KW-0786">Thiamine pyrophosphate</keyword>
<dbReference type="SUPFAM" id="SSF52467">
    <property type="entry name" value="DHS-like NAD/FAD-binding domain"/>
    <property type="match status" value="1"/>
</dbReference>
<dbReference type="InterPro" id="IPR029061">
    <property type="entry name" value="THDP-binding"/>
</dbReference>
<proteinExistence type="inferred from homology"/>
<feature type="domain" description="Thiamine pyrophosphate enzyme central" evidence="4">
    <location>
        <begin position="201"/>
        <end position="325"/>
    </location>
</feature>
<dbReference type="InterPro" id="IPR012000">
    <property type="entry name" value="Thiamin_PyroP_enz_cen_dom"/>
</dbReference>
<evidence type="ECO:0000313" key="8">
    <source>
        <dbReference type="Proteomes" id="UP000214746"/>
    </source>
</evidence>
<dbReference type="InterPro" id="IPR047210">
    <property type="entry name" value="TPP_PYR_POXB-like"/>
</dbReference>
<evidence type="ECO:0000313" key="7">
    <source>
        <dbReference type="EMBL" id="PZE21397.1"/>
    </source>
</evidence>
<comment type="similarity">
    <text evidence="1 3">Belongs to the TPP enzyme family.</text>
</comment>
<sequence length="562" mass="60540">MEMTEHNADGTLNVAQHLIHQLARWGVKRVYGVIGDANLFLLDELGKQSELRYIACKHETNAALMASAEAKLTGWPTVCIATSGPGITSMLNGLADASCDRAPVLAITGQVERRHIGTGAVQDIDQQVLVQPLAVYSQLVSDSQSFPELLNLAMKAAINEGGVAHLSVPKEVWLLPVKGGVYPPSPSSPFPVPVPEQYQLMADVINEAERPVILAGRGIANAQQQTIALAEKIQAPIIATMPAQSFLPSDHPLFVGGLGQAGSEPASVLLSEADLCIVLGANWWPEGFVPESIPIVELDATAENIGQGQPYRGSLIGDMAGMLQLLVEMLEPKRNDAYGQEIQRKKDDWRARIQAEIDESKEHITPAQLMSELSQCVAPDAVLAVDVGDHTVWLGRIFRFQRQSLLISGNWRTLGFGLPAAIAAKLSSPERQVVCVAGDGGASYSILELATAVRYGLPLTMILVNNGTYAMESNRMQAEGLSTLGSEVMYLDYAPLARACGAESLSVTKPDELQPALERALSMNRPVLVDVKCTAPMLPHTKILRQSPVAQTEQPDRVSVFM</sequence>
<evidence type="ECO:0000256" key="1">
    <source>
        <dbReference type="ARBA" id="ARBA00007812"/>
    </source>
</evidence>
<dbReference type="InterPro" id="IPR029035">
    <property type="entry name" value="DHS-like_NAD/FAD-binding_dom"/>
</dbReference>
<dbReference type="InterPro" id="IPR012001">
    <property type="entry name" value="Thiamin_PyroP_enz_TPP-bd_dom"/>
</dbReference>
<gene>
    <name evidence="7" type="ORF">CBW46_008555</name>
</gene>
<evidence type="ECO:0000259" key="6">
    <source>
        <dbReference type="Pfam" id="PF02776"/>
    </source>
</evidence>
<dbReference type="Pfam" id="PF02775">
    <property type="entry name" value="TPP_enzyme_C"/>
    <property type="match status" value="1"/>
</dbReference>
<feature type="domain" description="Thiamine pyrophosphate enzyme TPP-binding" evidence="5">
    <location>
        <begin position="386"/>
        <end position="531"/>
    </location>
</feature>
<dbReference type="InterPro" id="IPR000399">
    <property type="entry name" value="TPP-bd_CS"/>
</dbReference>
<dbReference type="OrthoDB" id="4494979at2"/>
<organism evidence="7 8">
    <name type="scientific">Paenibacillus xerothermodurans</name>
    <dbReference type="NCBI Taxonomy" id="1977292"/>
    <lineage>
        <taxon>Bacteria</taxon>
        <taxon>Bacillati</taxon>
        <taxon>Bacillota</taxon>
        <taxon>Bacilli</taxon>
        <taxon>Bacillales</taxon>
        <taxon>Paenibacillaceae</taxon>
        <taxon>Paenibacillus</taxon>
    </lineage>
</organism>
<dbReference type="PROSITE" id="PS00187">
    <property type="entry name" value="TPP_ENZYMES"/>
    <property type="match status" value="1"/>
</dbReference>
<comment type="caution">
    <text evidence="7">The sequence shown here is derived from an EMBL/GenBank/DDBJ whole genome shotgun (WGS) entry which is preliminary data.</text>
</comment>
<dbReference type="Gene3D" id="3.40.50.1220">
    <property type="entry name" value="TPP-binding domain"/>
    <property type="match status" value="1"/>
</dbReference>
<evidence type="ECO:0000256" key="3">
    <source>
        <dbReference type="RuleBase" id="RU362132"/>
    </source>
</evidence>
<dbReference type="EMBL" id="NHRJ02000003">
    <property type="protein sequence ID" value="PZE21397.1"/>
    <property type="molecule type" value="Genomic_DNA"/>
</dbReference>
<reference evidence="7" key="1">
    <citation type="submission" date="2018-06" db="EMBL/GenBank/DDBJ databases">
        <title>Paenibacillus xerothermodurans sp. nov. an extremely dry heat resistant spore forming bacterium isolated from the soil of Cape Canaveral, Florida.</title>
        <authorList>
            <person name="Seuylemezian A."/>
            <person name="Kaur N."/>
            <person name="Patil P."/>
            <person name="Patil P."/>
            <person name="Mayilraj S."/>
            <person name="Vaishampayan P."/>
        </authorList>
    </citation>
    <scope>NUCLEOTIDE SEQUENCE [LARGE SCALE GENOMIC DNA]</scope>
    <source>
        <strain evidence="7">ATCC 27380</strain>
    </source>
</reference>
<dbReference type="PANTHER" id="PTHR42981:SF2">
    <property type="entry name" value="PYRUVATE DEHYDROGENASE [UBIQUINONE]"/>
    <property type="match status" value="1"/>
</dbReference>
<dbReference type="Pfam" id="PF00205">
    <property type="entry name" value="TPP_enzyme_M"/>
    <property type="match status" value="1"/>
</dbReference>
<evidence type="ECO:0000259" key="4">
    <source>
        <dbReference type="Pfam" id="PF00205"/>
    </source>
</evidence>